<feature type="region of interest" description="Disordered" evidence="1">
    <location>
        <begin position="1"/>
        <end position="164"/>
    </location>
</feature>
<accession>A0A538SG19</accession>
<proteinExistence type="predicted"/>
<dbReference type="GO" id="GO:0006508">
    <property type="term" value="P:proteolysis"/>
    <property type="evidence" value="ECO:0007669"/>
    <property type="project" value="InterPro"/>
</dbReference>
<reference evidence="3 4" key="1">
    <citation type="journal article" date="2019" name="Nat. Microbiol.">
        <title>Mediterranean grassland soil C-N compound turnover is dependent on rainfall and depth, and is mediated by genomically divergent microorganisms.</title>
        <authorList>
            <person name="Diamond S."/>
            <person name="Andeer P.F."/>
            <person name="Li Z."/>
            <person name="Crits-Christoph A."/>
            <person name="Burstein D."/>
            <person name="Anantharaman K."/>
            <person name="Lane K.R."/>
            <person name="Thomas B.C."/>
            <person name="Pan C."/>
            <person name="Northen T.R."/>
            <person name="Banfield J.F."/>
        </authorList>
    </citation>
    <scope>NUCLEOTIDE SEQUENCE [LARGE SCALE GENOMIC DNA]</scope>
    <source>
        <strain evidence="3">WS_3</strain>
    </source>
</reference>
<dbReference type="AlphaFoldDB" id="A0A538SG19"/>
<protein>
    <recommendedName>
        <fullName evidence="2">Peptidase C39 domain-containing protein</fullName>
    </recommendedName>
</protein>
<gene>
    <name evidence="3" type="ORF">E6K73_08075</name>
</gene>
<dbReference type="PROSITE" id="PS50990">
    <property type="entry name" value="PEPTIDASE_C39"/>
    <property type="match status" value="1"/>
</dbReference>
<evidence type="ECO:0000259" key="2">
    <source>
        <dbReference type="PROSITE" id="PS50990"/>
    </source>
</evidence>
<dbReference type="GO" id="GO:0016020">
    <property type="term" value="C:membrane"/>
    <property type="evidence" value="ECO:0007669"/>
    <property type="project" value="InterPro"/>
</dbReference>
<dbReference type="GO" id="GO:0005524">
    <property type="term" value="F:ATP binding"/>
    <property type="evidence" value="ECO:0007669"/>
    <property type="project" value="InterPro"/>
</dbReference>
<evidence type="ECO:0000313" key="4">
    <source>
        <dbReference type="Proteomes" id="UP000320184"/>
    </source>
</evidence>
<dbReference type="Gene3D" id="3.90.70.10">
    <property type="entry name" value="Cysteine proteinases"/>
    <property type="match status" value="1"/>
</dbReference>
<dbReference type="InterPro" id="IPR005074">
    <property type="entry name" value="Peptidase_C39"/>
</dbReference>
<name>A0A538SG19_UNCEI</name>
<evidence type="ECO:0000313" key="3">
    <source>
        <dbReference type="EMBL" id="TMQ50313.1"/>
    </source>
</evidence>
<dbReference type="GO" id="GO:0008233">
    <property type="term" value="F:peptidase activity"/>
    <property type="evidence" value="ECO:0007669"/>
    <property type="project" value="InterPro"/>
</dbReference>
<evidence type="ECO:0000256" key="1">
    <source>
        <dbReference type="SAM" id="MobiDB-lite"/>
    </source>
</evidence>
<dbReference type="EMBL" id="VBOT01000102">
    <property type="protein sequence ID" value="TMQ50313.1"/>
    <property type="molecule type" value="Genomic_DNA"/>
</dbReference>
<comment type="caution">
    <text evidence="3">The sequence shown here is derived from an EMBL/GenBank/DDBJ whole genome shotgun (WGS) entry which is preliminary data.</text>
</comment>
<dbReference type="Proteomes" id="UP000320184">
    <property type="component" value="Unassembled WGS sequence"/>
</dbReference>
<feature type="compositionally biased region" description="Low complexity" evidence="1">
    <location>
        <begin position="84"/>
        <end position="98"/>
    </location>
</feature>
<feature type="domain" description="Peptidase C39" evidence="2">
    <location>
        <begin position="198"/>
        <end position="328"/>
    </location>
</feature>
<sequence length="335" mass="35960">MLAPPRAPPLGSRARGPWSAVSPRTEPIRPREEADENVAQKRAPFNRAVSHRPRDRPEPLARVRGPGSLAPLRRDLDRLDAGRRPGAGTPRAGAPARGSEAPRLRRGACPGREPARRALGPGPSRPRLGLEGAPERERRSRLAGDGARHHPARDRDPEAPQQRDRHQVTAVLAAAAAAWIAAAPSVRATALAVPVVRQAPERCGPAALEMVMRFYGADSAGPLARRAYDPVLRGALITDLAAAARRGGFRAAVERPGEDSLRALLGAGVPPVLLYDRGGGPLVRRHYGVLVGWDPARGEYVLHDGGALPRRIGRDELMRRWRAAGGQALVVRRPA</sequence>
<feature type="compositionally biased region" description="Basic and acidic residues" evidence="1">
    <location>
        <begin position="72"/>
        <end position="83"/>
    </location>
</feature>
<feature type="compositionally biased region" description="Basic and acidic residues" evidence="1">
    <location>
        <begin position="133"/>
        <end position="164"/>
    </location>
</feature>
<organism evidence="3 4">
    <name type="scientific">Eiseniibacteriota bacterium</name>
    <dbReference type="NCBI Taxonomy" id="2212470"/>
    <lineage>
        <taxon>Bacteria</taxon>
        <taxon>Candidatus Eiseniibacteriota</taxon>
    </lineage>
</organism>